<evidence type="ECO:0000256" key="2">
    <source>
        <dbReference type="ARBA" id="ARBA00023125"/>
    </source>
</evidence>
<comment type="similarity">
    <text evidence="1 3">Belongs to the bacterial histone-like protein family.</text>
</comment>
<comment type="caution">
    <text evidence="5">The sequence shown here is derived from an EMBL/GenBank/DDBJ whole genome shotgun (WGS) entry which is preliminary data.</text>
</comment>
<evidence type="ECO:0000256" key="4">
    <source>
        <dbReference type="SAM" id="MobiDB-lite"/>
    </source>
</evidence>
<protein>
    <submittedName>
        <fullName evidence="5">Integration host factor subunit beta</fullName>
    </submittedName>
</protein>
<name>A0A2A5WX12_9GAMM</name>
<evidence type="ECO:0000313" key="5">
    <source>
        <dbReference type="EMBL" id="PDH41110.1"/>
    </source>
</evidence>
<gene>
    <name evidence="5" type="ORF">CNE99_02205</name>
</gene>
<evidence type="ECO:0000256" key="3">
    <source>
        <dbReference type="RuleBase" id="RU003939"/>
    </source>
</evidence>
<dbReference type="Pfam" id="PF00216">
    <property type="entry name" value="Bac_DNA_binding"/>
    <property type="match status" value="1"/>
</dbReference>
<dbReference type="AlphaFoldDB" id="A0A2A5WX12"/>
<dbReference type="GO" id="GO:0030527">
    <property type="term" value="F:structural constituent of chromatin"/>
    <property type="evidence" value="ECO:0007669"/>
    <property type="project" value="InterPro"/>
</dbReference>
<dbReference type="InterPro" id="IPR010992">
    <property type="entry name" value="IHF-like_DNA-bd_dom_sf"/>
</dbReference>
<feature type="region of interest" description="Disordered" evidence="4">
    <location>
        <begin position="64"/>
        <end position="84"/>
    </location>
</feature>
<dbReference type="GO" id="GO:0003677">
    <property type="term" value="F:DNA binding"/>
    <property type="evidence" value="ECO:0007669"/>
    <property type="project" value="UniProtKB-KW"/>
</dbReference>
<dbReference type="PRINTS" id="PR01727">
    <property type="entry name" value="DNABINDINGHU"/>
</dbReference>
<dbReference type="CDD" id="cd13836">
    <property type="entry name" value="IHF_B"/>
    <property type="match status" value="1"/>
</dbReference>
<keyword evidence="2" id="KW-0238">DNA-binding</keyword>
<dbReference type="SUPFAM" id="SSF47729">
    <property type="entry name" value="IHF-like DNA-binding proteins"/>
    <property type="match status" value="1"/>
</dbReference>
<dbReference type="NCBIfam" id="NF001222">
    <property type="entry name" value="PRK00199.1"/>
    <property type="match status" value="1"/>
</dbReference>
<evidence type="ECO:0000313" key="6">
    <source>
        <dbReference type="Proteomes" id="UP000219327"/>
    </source>
</evidence>
<proteinExistence type="inferred from homology"/>
<dbReference type="Proteomes" id="UP000219327">
    <property type="component" value="Unassembled WGS sequence"/>
</dbReference>
<organism evidence="5 6">
    <name type="scientific">OM182 bacterium MED-G24</name>
    <dbReference type="NCBI Taxonomy" id="1986255"/>
    <lineage>
        <taxon>Bacteria</taxon>
        <taxon>Pseudomonadati</taxon>
        <taxon>Pseudomonadota</taxon>
        <taxon>Gammaproteobacteria</taxon>
        <taxon>OMG group</taxon>
        <taxon>OM182 clade</taxon>
    </lineage>
</organism>
<dbReference type="GO" id="GO:0005829">
    <property type="term" value="C:cytosol"/>
    <property type="evidence" value="ECO:0007669"/>
    <property type="project" value="TreeGrafter"/>
</dbReference>
<accession>A0A2A5WX12</accession>
<reference evidence="5 6" key="1">
    <citation type="submission" date="2017-08" db="EMBL/GenBank/DDBJ databases">
        <title>Fine stratification of microbial communities through a metagenomic profile of the photic zone.</title>
        <authorList>
            <person name="Haro-Moreno J.M."/>
            <person name="Lopez-Perez M."/>
            <person name="De La Torre J."/>
            <person name="Picazo A."/>
            <person name="Camacho A."/>
            <person name="Rodriguez-Valera F."/>
        </authorList>
    </citation>
    <scope>NUCLEOTIDE SEQUENCE [LARGE SCALE GENOMIC DNA]</scope>
    <source>
        <strain evidence="5">MED-G24</strain>
    </source>
</reference>
<dbReference type="Gene3D" id="4.10.520.10">
    <property type="entry name" value="IHF-like DNA-binding proteins"/>
    <property type="match status" value="1"/>
</dbReference>
<dbReference type="EMBL" id="NTKD01000006">
    <property type="protein sequence ID" value="PDH41110.1"/>
    <property type="molecule type" value="Genomic_DNA"/>
</dbReference>
<dbReference type="InterPro" id="IPR000119">
    <property type="entry name" value="Hist_DNA-bd"/>
</dbReference>
<dbReference type="SMART" id="SM00411">
    <property type="entry name" value="BHL"/>
    <property type="match status" value="1"/>
</dbReference>
<sequence>MNKSGLIKRMSDRLDQLTTGDVDMAVHTMLELMSDRLSTGSRIEIRGFGTFSNHYRHPRVVRNPKTGEVGIHKPGKYVPHFKPGKELKERVDAQTQPEPEELLV</sequence>
<dbReference type="PANTHER" id="PTHR33175:SF5">
    <property type="entry name" value="INTEGRATION HOST FACTOR SUBUNIT BETA"/>
    <property type="match status" value="1"/>
</dbReference>
<dbReference type="PANTHER" id="PTHR33175">
    <property type="entry name" value="DNA-BINDING PROTEIN HU"/>
    <property type="match status" value="1"/>
</dbReference>
<evidence type="ECO:0000256" key="1">
    <source>
        <dbReference type="ARBA" id="ARBA00010529"/>
    </source>
</evidence>